<dbReference type="AlphaFoldDB" id="A0A1I5ULJ1"/>
<evidence type="ECO:0000313" key="3">
    <source>
        <dbReference type="Proteomes" id="UP000182692"/>
    </source>
</evidence>
<proteinExistence type="predicted"/>
<reference evidence="2 3" key="1">
    <citation type="submission" date="2016-10" db="EMBL/GenBank/DDBJ databases">
        <authorList>
            <person name="de Groot N.N."/>
        </authorList>
    </citation>
    <scope>NUCLEOTIDE SEQUENCE [LARGE SCALE GENOMIC DNA]</scope>
    <source>
        <strain evidence="2 3">DSM 15893</strain>
    </source>
</reference>
<dbReference type="Proteomes" id="UP000182692">
    <property type="component" value="Unassembled WGS sequence"/>
</dbReference>
<gene>
    <name evidence="2" type="ORF">SAMN03084138_03628</name>
</gene>
<dbReference type="OrthoDB" id="9793024at2"/>
<feature type="transmembrane region" description="Helical" evidence="1">
    <location>
        <begin position="12"/>
        <end position="32"/>
    </location>
</feature>
<dbReference type="EMBL" id="FOWR01000032">
    <property type="protein sequence ID" value="SFP95466.1"/>
    <property type="molecule type" value="Genomic_DNA"/>
</dbReference>
<dbReference type="STRING" id="1121869.SAMN03084138_03628"/>
<evidence type="ECO:0000256" key="1">
    <source>
        <dbReference type="SAM" id="Phobius"/>
    </source>
</evidence>
<evidence type="ECO:0000313" key="2">
    <source>
        <dbReference type="EMBL" id="SFP95466.1"/>
    </source>
</evidence>
<keyword evidence="1" id="KW-0812">Transmembrane</keyword>
<keyword evidence="1" id="KW-1133">Transmembrane helix</keyword>
<name>A0A1I5ULJ1_9GAMM</name>
<protein>
    <submittedName>
        <fullName evidence="2">Uncharacterized protein</fullName>
    </submittedName>
</protein>
<accession>A0A1I5ULJ1</accession>
<keyword evidence="1" id="KW-0472">Membrane</keyword>
<sequence>MWKSLIIMFKNKHIVLAMIVAPILAIIAYFGVDLAVSEKALVAKEGETYKLAARSNCRYTSGLCTLANGDFKIQLRSERLTDSEVVIKLTSDFILDGAKISIMQNKEQPSSPIDMESNSANGTEWMVDLPAPTSEESALQLVVKSEGTLYYGETPATFVEYKTYFSDDEKSQ</sequence>
<organism evidence="2 3">
    <name type="scientific">Enterovibrio norvegicus DSM 15893</name>
    <dbReference type="NCBI Taxonomy" id="1121869"/>
    <lineage>
        <taxon>Bacteria</taxon>
        <taxon>Pseudomonadati</taxon>
        <taxon>Pseudomonadota</taxon>
        <taxon>Gammaproteobacteria</taxon>
        <taxon>Vibrionales</taxon>
        <taxon>Vibrionaceae</taxon>
        <taxon>Enterovibrio</taxon>
    </lineage>
</organism>